<evidence type="ECO:0000313" key="3">
    <source>
        <dbReference type="Proteomes" id="UP000717585"/>
    </source>
</evidence>
<reference evidence="2" key="1">
    <citation type="submission" date="2021-05" db="EMBL/GenBank/DDBJ databases">
        <title>A free-living protist that lacks canonical eukaryotic 1 DNA replication and segregation systems.</title>
        <authorList>
            <person name="Salas-Leiva D.E."/>
            <person name="Tromer E.C."/>
            <person name="Curtis B.A."/>
            <person name="Jerlstrom-Hultqvist J."/>
            <person name="Kolisko M."/>
            <person name="Yi Z."/>
            <person name="Salas-Leiva J.S."/>
            <person name="Gallot-Lavallee L."/>
            <person name="Kops G.J.P.L."/>
            <person name="Archibald J.M."/>
            <person name="Simpson A.G.B."/>
            <person name="Roger A.J."/>
        </authorList>
    </citation>
    <scope>NUCLEOTIDE SEQUENCE</scope>
    <source>
        <strain evidence="2">BICM</strain>
    </source>
</reference>
<dbReference type="EMBL" id="JAHDYR010000005">
    <property type="protein sequence ID" value="KAG9396685.1"/>
    <property type="molecule type" value="Genomic_DNA"/>
</dbReference>
<organism evidence="2 3">
    <name type="scientific">Carpediemonas membranifera</name>
    <dbReference type="NCBI Taxonomy" id="201153"/>
    <lineage>
        <taxon>Eukaryota</taxon>
        <taxon>Metamonada</taxon>
        <taxon>Carpediemonas-like organisms</taxon>
        <taxon>Carpediemonas</taxon>
    </lineage>
</organism>
<dbReference type="Proteomes" id="UP000717585">
    <property type="component" value="Unassembled WGS sequence"/>
</dbReference>
<keyword evidence="3" id="KW-1185">Reference proteome</keyword>
<sequence>MDDALNALDRTGYSHWSNHMLLSEGTTDSIGAQQLFKMLVGGTGGLFLPIHGEFDRVRQLSRSLLELLTPETSSELSATMDLLTVLNTTVVRGPGPVVLYPILNVTIAEGHARVVPILTVDPVGFTKDAQATVQSGALALESVRTIVGAAQGVSVGNQLPSSLLSSAEQGLASLDVAELAKTAADDNFFYLAAVTDRIKLINSQINAALPRIPCAYKGTLTLALWPTTPAARDRLTFTHFLHLLRDRVLIEAHIPFRQMVADRAMLTTVDLNRIKVEDLAPAAQTLLRSDTALPDLSKFNAFTEALGKAFRQADLPQPVMSWAGFVLTRTDGRPTLTAHGVPVDLPTNPVPDPLADLARALGCVDPFAITTPLVPPLSPGSKHVVEQTRARNTGELARPLFVWLGESVLTGELKPVIDGCEGLYPVRKPLRAVLDLTISKAQLVAVAHLSPRVKAQQLLQALGQRGALVDPTHCILVRCPTPTLAMDVAAFESIKQTKDTVLSTARSFSELPSPAERQLDETDVTAIQNHVGWGQCHQVLGAMMGMVTAMQARLEAFEATQQLIVDRLATVEQKLDAALPRAPSPIEWKPKHPDSKFNEYTSNDETSTMADDEDYTDDEVRDYMHQRPLPLPALQDSQLSTSEVQDDDNEETHPVVQLHWEVCRRSARGAWRAALSVVELTASTAGMAEAVDVMRSLEIVSGEAETDEAIRTEILCLVARAVVLCIRTPAQSQHVCKMIDALSHVIRAQSFSQASIDRALLDPDTMVLENVMAVVDKAVIPAARLMSHPMVFACVHRMAADPEALSVLQSAVSRMLAGGLLLKTLQSPAKGLPLHLNNVVSFLYRAGFNNFWDHAMLFQTTKDKEQGFIAQAVIKGMGASILPGLALVLDRVVTRFLQSCFDPDPTWSINMATTIRVLVEAVHLDRVCPVPEEIMPTFHEHAQVLTLAALGAYTLALSKREEAASLRDALRVAFMALPRFDLIRMHNAFSDETIAVLRTAAPELSAFSCALNSVVGDAHRVYAGLDTIITISGRATPAVRPTGETPTFFDYHSFFQEAGPTNDDEALSPAASIDLRLLKAVGTEMLREIEAIRTRYHQAK</sequence>
<gene>
    <name evidence="2" type="ORF">J8273_1703</name>
</gene>
<feature type="region of interest" description="Disordered" evidence="1">
    <location>
        <begin position="583"/>
        <end position="611"/>
    </location>
</feature>
<name>A0A8J6EBA5_9EUKA</name>
<evidence type="ECO:0000313" key="2">
    <source>
        <dbReference type="EMBL" id="KAG9396685.1"/>
    </source>
</evidence>
<dbReference type="AlphaFoldDB" id="A0A8J6EBA5"/>
<comment type="caution">
    <text evidence="2">The sequence shown here is derived from an EMBL/GenBank/DDBJ whole genome shotgun (WGS) entry which is preliminary data.</text>
</comment>
<feature type="compositionally biased region" description="Polar residues" evidence="1">
    <location>
        <begin position="598"/>
        <end position="609"/>
    </location>
</feature>
<protein>
    <submittedName>
        <fullName evidence="2">Uncharacterized protein</fullName>
    </submittedName>
</protein>
<evidence type="ECO:0000256" key="1">
    <source>
        <dbReference type="SAM" id="MobiDB-lite"/>
    </source>
</evidence>
<accession>A0A8J6EBA5</accession>
<feature type="compositionally biased region" description="Basic and acidic residues" evidence="1">
    <location>
        <begin position="588"/>
        <end position="597"/>
    </location>
</feature>
<proteinExistence type="predicted"/>